<evidence type="ECO:0000313" key="3">
    <source>
        <dbReference type="Proteomes" id="UP001166304"/>
    </source>
</evidence>
<evidence type="ECO:0000256" key="1">
    <source>
        <dbReference type="SAM" id="MobiDB-lite"/>
    </source>
</evidence>
<accession>A0AA41G292</accession>
<protein>
    <submittedName>
        <fullName evidence="2">Uncharacterized protein</fullName>
    </submittedName>
</protein>
<feature type="region of interest" description="Disordered" evidence="1">
    <location>
        <begin position="10"/>
        <end position="49"/>
    </location>
</feature>
<sequence length="49" mass="5406">MDSFVLVARAEPSVTRDGSKRSPVLFAPSEEITERAGSDRLRKDGRSVE</sequence>
<feature type="compositionally biased region" description="Basic and acidic residues" evidence="1">
    <location>
        <begin position="32"/>
        <end position="49"/>
    </location>
</feature>
<evidence type="ECO:0000313" key="2">
    <source>
        <dbReference type="EMBL" id="MBV0902983.1"/>
    </source>
</evidence>
<reference evidence="2" key="1">
    <citation type="submission" date="2021-06" db="EMBL/GenBank/DDBJ databases">
        <title>New haloarchaea isolates fom saline soil.</title>
        <authorList>
            <person name="Duran-Viseras A."/>
            <person name="Sanchez-Porro C.S."/>
            <person name="Ventosa A."/>
        </authorList>
    </citation>
    <scope>NUCLEOTIDE SEQUENCE</scope>
    <source>
        <strain evidence="2">JCM 18369</strain>
    </source>
</reference>
<organism evidence="2 3">
    <name type="scientific">Haloarcula salina</name>
    <dbReference type="NCBI Taxonomy" id="1429914"/>
    <lineage>
        <taxon>Archaea</taxon>
        <taxon>Methanobacteriati</taxon>
        <taxon>Methanobacteriota</taxon>
        <taxon>Stenosarchaea group</taxon>
        <taxon>Halobacteria</taxon>
        <taxon>Halobacteriales</taxon>
        <taxon>Haloarculaceae</taxon>
        <taxon>Haloarcula</taxon>
    </lineage>
</organism>
<name>A0AA41G292_9EURY</name>
<dbReference type="AlphaFoldDB" id="A0AA41G292"/>
<comment type="caution">
    <text evidence="2">The sequence shown here is derived from an EMBL/GenBank/DDBJ whole genome shotgun (WGS) entry which is preliminary data.</text>
</comment>
<dbReference type="RefSeq" id="WP_162415195.1">
    <property type="nucleotide sequence ID" value="NZ_JAHQXE010000004.1"/>
</dbReference>
<dbReference type="Proteomes" id="UP001166304">
    <property type="component" value="Unassembled WGS sequence"/>
</dbReference>
<proteinExistence type="predicted"/>
<dbReference type="EMBL" id="JAHQXE010000004">
    <property type="protein sequence ID" value="MBV0902983.1"/>
    <property type="molecule type" value="Genomic_DNA"/>
</dbReference>
<gene>
    <name evidence="2" type="ORF">KTS37_14405</name>
</gene>
<keyword evidence="3" id="KW-1185">Reference proteome</keyword>